<dbReference type="STRING" id="3469.A0A4Y7KID8"/>
<organism evidence="1 2">
    <name type="scientific">Papaver somniferum</name>
    <name type="common">Opium poppy</name>
    <dbReference type="NCBI Taxonomy" id="3469"/>
    <lineage>
        <taxon>Eukaryota</taxon>
        <taxon>Viridiplantae</taxon>
        <taxon>Streptophyta</taxon>
        <taxon>Embryophyta</taxon>
        <taxon>Tracheophyta</taxon>
        <taxon>Spermatophyta</taxon>
        <taxon>Magnoliopsida</taxon>
        <taxon>Ranunculales</taxon>
        <taxon>Papaveraceae</taxon>
        <taxon>Papaveroideae</taxon>
        <taxon>Papaver</taxon>
    </lineage>
</organism>
<name>A0A4Y7KID8_PAPSO</name>
<sequence>MDGYLPMKMKRKDLEEVSDEFSDFSLSSPARKIRRLDAELSPIMEEPIGYDQIIPDEEQRVSPIIPVVEEVEDDVIILPAENEERAIVLYKPMQNSPSLNSLSSFEVTVNSDLIPSIKDRHGLWSGHRGLLKDLDNEEERRRKENAGGKGECLAVVPWVASQFPSASGNNMATADVTTNDPMEAEVEVDNADMDIEMDQMVNDVGVVKGQEQPIAMGAGGGFQQWSQPQQHCMTPPQFPQNNSTPIMWSW</sequence>
<dbReference type="Proteomes" id="UP000316621">
    <property type="component" value="Chromosome 7"/>
</dbReference>
<protein>
    <submittedName>
        <fullName evidence="1">Uncharacterized protein</fullName>
    </submittedName>
</protein>
<dbReference type="OMA" id="YINEGSA"/>
<keyword evidence="2" id="KW-1185">Reference proteome</keyword>
<dbReference type="OrthoDB" id="1937743at2759"/>
<accession>A0A4Y7KID8</accession>
<reference evidence="1 2" key="1">
    <citation type="journal article" date="2018" name="Science">
        <title>The opium poppy genome and morphinan production.</title>
        <authorList>
            <person name="Guo L."/>
            <person name="Winzer T."/>
            <person name="Yang X."/>
            <person name="Li Y."/>
            <person name="Ning Z."/>
            <person name="He Z."/>
            <person name="Teodor R."/>
            <person name="Lu Y."/>
            <person name="Bowser T.A."/>
            <person name="Graham I.A."/>
            <person name="Ye K."/>
        </authorList>
    </citation>
    <scope>NUCLEOTIDE SEQUENCE [LARGE SCALE GENOMIC DNA]</scope>
    <source>
        <strain evidence="2">cv. HN1</strain>
        <tissue evidence="1">Leaves</tissue>
    </source>
</reference>
<proteinExistence type="predicted"/>
<gene>
    <name evidence="1" type="ORF">C5167_035062</name>
</gene>
<dbReference type="EMBL" id="CM010721">
    <property type="protein sequence ID" value="RZC71931.1"/>
    <property type="molecule type" value="Genomic_DNA"/>
</dbReference>
<dbReference type="AlphaFoldDB" id="A0A4Y7KID8"/>
<dbReference type="Gramene" id="RZC71931">
    <property type="protein sequence ID" value="RZC71931"/>
    <property type="gene ID" value="C5167_035062"/>
</dbReference>
<dbReference type="PANTHER" id="PTHR35510">
    <property type="entry name" value="DBH-LIKE MONOOXYGENASE"/>
    <property type="match status" value="1"/>
</dbReference>
<evidence type="ECO:0000313" key="1">
    <source>
        <dbReference type="EMBL" id="RZC71931.1"/>
    </source>
</evidence>
<dbReference type="PANTHER" id="PTHR35510:SF1">
    <property type="entry name" value="DBH-LIKE MONOOXYGENASE"/>
    <property type="match status" value="1"/>
</dbReference>
<evidence type="ECO:0000313" key="2">
    <source>
        <dbReference type="Proteomes" id="UP000316621"/>
    </source>
</evidence>